<name>A0A2S7Y2H0_BEABA</name>
<accession>A0A2S7Y2H0</accession>
<sequence length="167" mass="17912">MPPAARLPRTMTGNEWHSRACSSQPGLPAAGTVKCLLLLGSPGPLPGMSGTAVPAPRSLDSLQRAPSSASCYWAPGKWPGMSGTAVPAPRSLKSLQREPSNASCYWAPGKWPFRLRHSLPQANWRKQQLSSPALCVMGTGDVLSLGQLTLPGPYVLWELEVPFLWVN</sequence>
<comment type="caution">
    <text evidence="1">The sequence shown here is derived from an EMBL/GenBank/DDBJ whole genome shotgun (WGS) entry which is preliminary data.</text>
</comment>
<dbReference type="Proteomes" id="UP000237441">
    <property type="component" value="Unassembled WGS sequence"/>
</dbReference>
<reference evidence="1 2" key="1">
    <citation type="submission" date="2016-07" db="EMBL/GenBank/DDBJ databases">
        <title>Comparative genomics of the entomopathogenic fungus Beauveria bassiana.</title>
        <authorList>
            <person name="Valero Jimenez C.A."/>
            <person name="Zwaan B.J."/>
            <person name="Van Kan J.A."/>
            <person name="Takken W."/>
            <person name="Debets A.J."/>
            <person name="Schoustra S.E."/>
            <person name="Koenraadt C.J."/>
        </authorList>
    </citation>
    <scope>NUCLEOTIDE SEQUENCE [LARGE SCALE GENOMIC DNA]</scope>
    <source>
        <strain evidence="1 2">ARSEF 8028</strain>
    </source>
</reference>
<organism evidence="1 2">
    <name type="scientific">Beauveria bassiana</name>
    <name type="common">White muscardine disease fungus</name>
    <name type="synonym">Tritirachium shiotae</name>
    <dbReference type="NCBI Taxonomy" id="176275"/>
    <lineage>
        <taxon>Eukaryota</taxon>
        <taxon>Fungi</taxon>
        <taxon>Dikarya</taxon>
        <taxon>Ascomycota</taxon>
        <taxon>Pezizomycotina</taxon>
        <taxon>Sordariomycetes</taxon>
        <taxon>Hypocreomycetidae</taxon>
        <taxon>Hypocreales</taxon>
        <taxon>Cordycipitaceae</taxon>
        <taxon>Beauveria</taxon>
    </lineage>
</organism>
<evidence type="ECO:0000313" key="2">
    <source>
        <dbReference type="Proteomes" id="UP000237441"/>
    </source>
</evidence>
<proteinExistence type="predicted"/>
<dbReference type="AlphaFoldDB" id="A0A2S7Y2H0"/>
<gene>
    <name evidence="1" type="ORF">BB8028_0002g06820</name>
</gene>
<protein>
    <submittedName>
        <fullName evidence="1">Uncharacterized protein</fullName>
    </submittedName>
</protein>
<dbReference type="EMBL" id="JRHA01000002">
    <property type="protein sequence ID" value="PQK10360.1"/>
    <property type="molecule type" value="Genomic_DNA"/>
</dbReference>
<evidence type="ECO:0000313" key="1">
    <source>
        <dbReference type="EMBL" id="PQK10360.1"/>
    </source>
</evidence>